<dbReference type="RefSeq" id="WP_316557956.1">
    <property type="nucleotide sequence ID" value="NZ_CP131059.1"/>
</dbReference>
<dbReference type="GeneID" id="85194722"/>
<reference evidence="1 2" key="1">
    <citation type="submission" date="2023-07" db="EMBL/GenBank/DDBJ databases">
        <title>Closed genoem sequence of Methanomicrococcus sp. Hf6.</title>
        <authorList>
            <person name="Poehlein A."/>
            <person name="Protasov E."/>
            <person name="Platt K."/>
            <person name="Reeh H."/>
            <person name="Daniel R."/>
            <person name="Brune A."/>
        </authorList>
    </citation>
    <scope>NUCLEOTIDE SEQUENCE [LARGE SCALE GENOMIC DNA]</scope>
    <source>
        <strain evidence="1 2">Hf6</strain>
    </source>
</reference>
<evidence type="ECO:0000313" key="2">
    <source>
        <dbReference type="Proteomes" id="UP001302978"/>
    </source>
</evidence>
<organism evidence="1 2">
    <name type="scientific">Methanimicrococcus hongohii</name>
    <dbReference type="NCBI Taxonomy" id="3028295"/>
    <lineage>
        <taxon>Archaea</taxon>
        <taxon>Methanobacteriati</taxon>
        <taxon>Methanobacteriota</taxon>
        <taxon>Stenosarchaea group</taxon>
        <taxon>Methanomicrobia</taxon>
        <taxon>Methanosarcinales</taxon>
        <taxon>Methanosarcinaceae</taxon>
        <taxon>Methanimicrococcus</taxon>
    </lineage>
</organism>
<keyword evidence="2" id="KW-1185">Reference proteome</keyword>
<name>A0AA96UYH0_9EURY</name>
<dbReference type="KEGG" id="mehf:MmiHf6_02700"/>
<dbReference type="Proteomes" id="UP001302978">
    <property type="component" value="Chromosome"/>
</dbReference>
<protein>
    <submittedName>
        <fullName evidence="1">Uncharacterized protein</fullName>
    </submittedName>
</protein>
<proteinExistence type="predicted"/>
<dbReference type="EMBL" id="CP131059">
    <property type="protein sequence ID" value="WNY22976.1"/>
    <property type="molecule type" value="Genomic_DNA"/>
</dbReference>
<evidence type="ECO:0000313" key="1">
    <source>
        <dbReference type="EMBL" id="WNY22976.1"/>
    </source>
</evidence>
<sequence length="66" mass="8204">MWYETFDEIFVYTGVAPEPTAEELEERKQRHKRMDEDFERHIQRIDMGLKLDGTRYKEDEIHLFRK</sequence>
<accession>A0AA96UYH0</accession>
<gene>
    <name evidence="1" type="ORF">MmiHf6_02700</name>
</gene>
<dbReference type="AlphaFoldDB" id="A0AA96UYH0"/>